<dbReference type="SUPFAM" id="SSF52218">
    <property type="entry name" value="Flavoproteins"/>
    <property type="match status" value="1"/>
</dbReference>
<dbReference type="STRING" id="877455.Metbo_1455"/>
<dbReference type="InterPro" id="IPR005025">
    <property type="entry name" value="FMN_Rdtase-like_dom"/>
</dbReference>
<keyword evidence="8" id="KW-1185">Reference proteome</keyword>
<comment type="similarity">
    <text evidence="5">Belongs to the SsuE family. Isf subfamily.</text>
</comment>
<sequence>MKVMVLTSSPNEDGLTESCARAAKKGIENGNSKAVMVRLNDLNILKCKACDQGWGICLKGTCILEDDFEKVHEEMGEVDGYVVVTPVYFGDMSESAKTFFDRLRRCEANRLMREKGNKIHNKPFICVAAAGGSGNGTLSCLTNMERVFLHMNNMDYTNMPKFDYIGVTQRNKEYMLKAIESSALNLVKDQ</sequence>
<accession>F0T8E1</accession>
<organism evidence="7 8">
    <name type="scientific">Methanobacterium lacus (strain AL-21)</name>
    <dbReference type="NCBI Taxonomy" id="877455"/>
    <lineage>
        <taxon>Archaea</taxon>
        <taxon>Methanobacteriati</taxon>
        <taxon>Methanobacteriota</taxon>
        <taxon>Methanomada group</taxon>
        <taxon>Methanobacteria</taxon>
        <taxon>Methanobacteriales</taxon>
        <taxon>Methanobacteriaceae</taxon>
        <taxon>Methanobacterium</taxon>
    </lineage>
</organism>
<reference evidence="8" key="1">
    <citation type="submission" date="2011-02" db="EMBL/GenBank/DDBJ databases">
        <title>Complete sequence of Methanobacterium sp. AL-21.</title>
        <authorList>
            <consortium name="US DOE Joint Genome Institute"/>
            <person name="Lucas S."/>
            <person name="Copeland A."/>
            <person name="Lapidus A."/>
            <person name="Cheng J.-F."/>
            <person name="Goodwin L."/>
            <person name="Pitluck S."/>
            <person name="Chertkov O."/>
            <person name="Detter J.C."/>
            <person name="Han C."/>
            <person name="Tapia R."/>
            <person name="Land M."/>
            <person name="Hauser L."/>
            <person name="Kyrpides N."/>
            <person name="Ivanova N."/>
            <person name="Mikhailova N."/>
            <person name="Pagani I."/>
            <person name="Cadillo-Quiroz H."/>
            <person name="Imachi H."/>
            <person name="Zinder S."/>
            <person name="Liu W."/>
            <person name="Woyke T."/>
        </authorList>
    </citation>
    <scope>NUCLEOTIDE SEQUENCE [LARGE SCALE GENOMIC DNA]</scope>
    <source>
        <strain evidence="8">AL-21</strain>
    </source>
</reference>
<evidence type="ECO:0000313" key="7">
    <source>
        <dbReference type="EMBL" id="ADZ09692.1"/>
    </source>
</evidence>
<dbReference type="AlphaFoldDB" id="F0T8E1"/>
<dbReference type="InterPro" id="IPR051796">
    <property type="entry name" value="ISF_SsuE-like"/>
</dbReference>
<keyword evidence="4" id="KW-0288">FMN</keyword>
<comment type="cofactor">
    <cofactor evidence="1">
        <name>FMN</name>
        <dbReference type="ChEBI" id="CHEBI:58210"/>
    </cofactor>
</comment>
<dbReference type="Gene3D" id="3.40.50.360">
    <property type="match status" value="1"/>
</dbReference>
<dbReference type="OrthoDB" id="9059at2157"/>
<evidence type="ECO:0000256" key="2">
    <source>
        <dbReference type="ARBA" id="ARBA00001966"/>
    </source>
</evidence>
<dbReference type="InterPro" id="IPR029039">
    <property type="entry name" value="Flavoprotein-like_sf"/>
</dbReference>
<dbReference type="PANTHER" id="PTHR43278">
    <property type="entry name" value="NAD(P)H-DEPENDENT FMN-CONTAINING OXIDOREDUCTASE YWQN-RELATED"/>
    <property type="match status" value="1"/>
</dbReference>
<feature type="domain" description="NADPH-dependent FMN reductase-like" evidence="6">
    <location>
        <begin position="1"/>
        <end position="151"/>
    </location>
</feature>
<gene>
    <name evidence="7" type="ordered locus">Metbo_1455</name>
</gene>
<dbReference type="RefSeq" id="WP_013645043.1">
    <property type="nucleotide sequence ID" value="NC_015216.1"/>
</dbReference>
<dbReference type="GO" id="GO:0016491">
    <property type="term" value="F:oxidoreductase activity"/>
    <property type="evidence" value="ECO:0007669"/>
    <property type="project" value="InterPro"/>
</dbReference>
<comment type="cofactor">
    <cofactor evidence="2">
        <name>[4Fe-4S] cluster</name>
        <dbReference type="ChEBI" id="CHEBI:49883"/>
    </cofactor>
</comment>
<dbReference type="eggNOG" id="arCOG02572">
    <property type="taxonomic scope" value="Archaea"/>
</dbReference>
<dbReference type="HOGENOM" id="CLU_050993_6_0_2"/>
<dbReference type="EMBL" id="CP002551">
    <property type="protein sequence ID" value="ADZ09692.1"/>
    <property type="molecule type" value="Genomic_DNA"/>
</dbReference>
<dbReference type="PANTHER" id="PTHR43278:SF1">
    <property type="entry name" value="IRON-SULFUR FLAVOPROTEIN MJ1083"/>
    <property type="match status" value="1"/>
</dbReference>
<name>F0T8E1_METLA</name>
<dbReference type="Proteomes" id="UP000007490">
    <property type="component" value="Chromosome"/>
</dbReference>
<evidence type="ECO:0000256" key="4">
    <source>
        <dbReference type="ARBA" id="ARBA00022643"/>
    </source>
</evidence>
<evidence type="ECO:0000256" key="5">
    <source>
        <dbReference type="ARBA" id="ARBA00038292"/>
    </source>
</evidence>
<reference evidence="7 8" key="2">
    <citation type="journal article" date="2014" name="Int. J. Syst. Evol. Microbiol.">
        <title>Methanobacterium paludis sp. nov. and a novel strain of Methanobacterium lacus isolated from northern peatlands.</title>
        <authorList>
            <person name="Cadillo-Quiroz H."/>
            <person name="Brauer S.L."/>
            <person name="Goodson N."/>
            <person name="Yavitt J.B."/>
            <person name="Zinder S.H."/>
        </authorList>
    </citation>
    <scope>NUCLEOTIDE SEQUENCE [LARGE SCALE GENOMIC DNA]</scope>
    <source>
        <strain evidence="7 8">AL-21</strain>
    </source>
</reference>
<evidence type="ECO:0000313" key="8">
    <source>
        <dbReference type="Proteomes" id="UP000007490"/>
    </source>
</evidence>
<evidence type="ECO:0000256" key="1">
    <source>
        <dbReference type="ARBA" id="ARBA00001917"/>
    </source>
</evidence>
<keyword evidence="3" id="KW-0285">Flavoprotein</keyword>
<dbReference type="KEGG" id="mel:Metbo_1455"/>
<protein>
    <submittedName>
        <fullName evidence="7">NADPH-dependent FMN reductase</fullName>
    </submittedName>
</protein>
<dbReference type="GeneID" id="10277906"/>
<evidence type="ECO:0000256" key="3">
    <source>
        <dbReference type="ARBA" id="ARBA00022630"/>
    </source>
</evidence>
<dbReference type="Pfam" id="PF03358">
    <property type="entry name" value="FMN_red"/>
    <property type="match status" value="1"/>
</dbReference>
<proteinExistence type="inferred from homology"/>
<evidence type="ECO:0000259" key="6">
    <source>
        <dbReference type="Pfam" id="PF03358"/>
    </source>
</evidence>